<comment type="subcellular location">
    <subcellularLocation>
        <location evidence="2">Endoplasmic reticulum</location>
    </subcellularLocation>
    <subcellularLocation>
        <location evidence="3">Membrane</location>
    </subcellularLocation>
    <subcellularLocation>
        <location evidence="1">Mitochondrion</location>
    </subcellularLocation>
</comment>
<dbReference type="Gene3D" id="3.40.50.1820">
    <property type="entry name" value="alpha/beta hydrolase"/>
    <property type="match status" value="1"/>
</dbReference>
<reference evidence="8" key="1">
    <citation type="journal article" date="2020" name="Stud. Mycol.">
        <title>101 Dothideomycetes genomes: a test case for predicting lifestyles and emergence of pathogens.</title>
        <authorList>
            <person name="Haridas S."/>
            <person name="Albert R."/>
            <person name="Binder M."/>
            <person name="Bloem J."/>
            <person name="Labutti K."/>
            <person name="Salamov A."/>
            <person name="Andreopoulos B."/>
            <person name="Baker S."/>
            <person name="Barry K."/>
            <person name="Bills G."/>
            <person name="Bluhm B."/>
            <person name="Cannon C."/>
            <person name="Castanera R."/>
            <person name="Culley D."/>
            <person name="Daum C."/>
            <person name="Ezra D."/>
            <person name="Gonzalez J."/>
            <person name="Henrissat B."/>
            <person name="Kuo A."/>
            <person name="Liang C."/>
            <person name="Lipzen A."/>
            <person name="Lutzoni F."/>
            <person name="Magnuson J."/>
            <person name="Mondo S."/>
            <person name="Nolan M."/>
            <person name="Ohm R."/>
            <person name="Pangilinan J."/>
            <person name="Park H.-J."/>
            <person name="Ramirez L."/>
            <person name="Alfaro M."/>
            <person name="Sun H."/>
            <person name="Tritt A."/>
            <person name="Yoshinaga Y."/>
            <person name="Zwiers L.-H."/>
            <person name="Turgeon B."/>
            <person name="Goodwin S."/>
            <person name="Spatafora J."/>
            <person name="Crous P."/>
            <person name="Grigoriev I."/>
        </authorList>
    </citation>
    <scope>NUCLEOTIDE SEQUENCE</scope>
    <source>
        <strain evidence="8">CBS 175.79</strain>
    </source>
</reference>
<dbReference type="PANTHER" id="PTHR48182:SF2">
    <property type="entry name" value="PROTEIN SERAC1"/>
    <property type="match status" value="1"/>
</dbReference>
<evidence type="ECO:0000256" key="2">
    <source>
        <dbReference type="ARBA" id="ARBA00004240"/>
    </source>
</evidence>
<dbReference type="OrthoDB" id="427518at2759"/>
<proteinExistence type="predicted"/>
<dbReference type="GeneID" id="54288726"/>
<dbReference type="PANTHER" id="PTHR48182">
    <property type="entry name" value="PROTEIN SERAC1"/>
    <property type="match status" value="1"/>
</dbReference>
<evidence type="ECO:0000313" key="8">
    <source>
        <dbReference type="EMBL" id="KAF2011165.1"/>
    </source>
</evidence>
<evidence type="ECO:0000256" key="5">
    <source>
        <dbReference type="ARBA" id="ARBA00023128"/>
    </source>
</evidence>
<keyword evidence="4" id="KW-0256">Endoplasmic reticulum</keyword>
<dbReference type="Proteomes" id="UP000799778">
    <property type="component" value="Unassembled WGS sequence"/>
</dbReference>
<evidence type="ECO:0000256" key="1">
    <source>
        <dbReference type="ARBA" id="ARBA00004173"/>
    </source>
</evidence>
<dbReference type="GO" id="GO:0005783">
    <property type="term" value="C:endoplasmic reticulum"/>
    <property type="evidence" value="ECO:0007669"/>
    <property type="project" value="UniProtKB-SubCell"/>
</dbReference>
<protein>
    <recommendedName>
        <fullName evidence="7">AB hydrolase-1 domain-containing protein</fullName>
    </recommendedName>
</protein>
<name>A0A6A5XDG2_9PLEO</name>
<evidence type="ECO:0000256" key="6">
    <source>
        <dbReference type="ARBA" id="ARBA00023136"/>
    </source>
</evidence>
<dbReference type="GO" id="GO:0016020">
    <property type="term" value="C:membrane"/>
    <property type="evidence" value="ECO:0007669"/>
    <property type="project" value="UniProtKB-SubCell"/>
</dbReference>
<organism evidence="8 9">
    <name type="scientific">Aaosphaeria arxii CBS 175.79</name>
    <dbReference type="NCBI Taxonomy" id="1450172"/>
    <lineage>
        <taxon>Eukaryota</taxon>
        <taxon>Fungi</taxon>
        <taxon>Dikarya</taxon>
        <taxon>Ascomycota</taxon>
        <taxon>Pezizomycotina</taxon>
        <taxon>Dothideomycetes</taxon>
        <taxon>Pleosporomycetidae</taxon>
        <taxon>Pleosporales</taxon>
        <taxon>Pleosporales incertae sedis</taxon>
        <taxon>Aaosphaeria</taxon>
    </lineage>
</organism>
<dbReference type="InterPro" id="IPR052374">
    <property type="entry name" value="SERAC1"/>
</dbReference>
<dbReference type="Pfam" id="PF12697">
    <property type="entry name" value="Abhydrolase_6"/>
    <property type="match status" value="1"/>
</dbReference>
<dbReference type="AlphaFoldDB" id="A0A6A5XDG2"/>
<dbReference type="RefSeq" id="XP_033379504.1">
    <property type="nucleotide sequence ID" value="XM_033531329.1"/>
</dbReference>
<evidence type="ECO:0000313" key="9">
    <source>
        <dbReference type="Proteomes" id="UP000799778"/>
    </source>
</evidence>
<keyword evidence="9" id="KW-1185">Reference proteome</keyword>
<dbReference type="GO" id="GO:0005739">
    <property type="term" value="C:mitochondrion"/>
    <property type="evidence" value="ECO:0007669"/>
    <property type="project" value="UniProtKB-SubCell"/>
</dbReference>
<evidence type="ECO:0000256" key="4">
    <source>
        <dbReference type="ARBA" id="ARBA00022824"/>
    </source>
</evidence>
<dbReference type="EMBL" id="ML978075">
    <property type="protein sequence ID" value="KAF2011165.1"/>
    <property type="molecule type" value="Genomic_DNA"/>
</dbReference>
<dbReference type="InterPro" id="IPR029058">
    <property type="entry name" value="AB_hydrolase_fold"/>
</dbReference>
<keyword evidence="5" id="KW-0496">Mitochondrion</keyword>
<dbReference type="SUPFAM" id="SSF53474">
    <property type="entry name" value="alpha/beta-Hydrolases"/>
    <property type="match status" value="1"/>
</dbReference>
<feature type="domain" description="AB hydrolase-1" evidence="7">
    <location>
        <begin position="26"/>
        <end position="156"/>
    </location>
</feature>
<keyword evidence="6" id="KW-0472">Membrane</keyword>
<sequence>MSSESNKIFPSGIKLLYEADASIVDIVFVHGLTGDREKTWKAKNATEPWPQSLLPLKLPNVRVLTFGYDAYPADWRGMVSKNRIGNHAMNLLAAVATYREDDDTDERPIIFVCHSLGGLVCEDALATAQQRPERHIKQILNCTRGIVFLGTPHHGSGLAHWAERLGKTIGLVKQTNPEILAVLKSESEVLERVQNGFHTMIRSRALDGFAPTEITCFYEELPLVGVGVVVPKHSAILPGYIPIGIRSNHMDMTKFEGTNDPGFIAVAGELRRWVKELARSDITGPVGGNPQYNLGRENGSSRGNLPLQITQGGSEFHGPTTVSGGSVFQGNFVA</sequence>
<evidence type="ECO:0000256" key="3">
    <source>
        <dbReference type="ARBA" id="ARBA00004370"/>
    </source>
</evidence>
<gene>
    <name evidence="8" type="ORF">BU24DRAFT_454648</name>
</gene>
<evidence type="ECO:0000259" key="7">
    <source>
        <dbReference type="Pfam" id="PF12697"/>
    </source>
</evidence>
<accession>A0A6A5XDG2</accession>
<dbReference type="InterPro" id="IPR000073">
    <property type="entry name" value="AB_hydrolase_1"/>
</dbReference>